<evidence type="ECO:0000313" key="3">
    <source>
        <dbReference type="Proteomes" id="UP000317369"/>
    </source>
</evidence>
<accession>A0A517YU52</accession>
<organism evidence="2 3">
    <name type="scientific">Poriferisphaera corsica</name>
    <dbReference type="NCBI Taxonomy" id="2528020"/>
    <lineage>
        <taxon>Bacteria</taxon>
        <taxon>Pseudomonadati</taxon>
        <taxon>Planctomycetota</taxon>
        <taxon>Phycisphaerae</taxon>
        <taxon>Phycisphaerales</taxon>
        <taxon>Phycisphaeraceae</taxon>
        <taxon>Poriferisphaera</taxon>
    </lineage>
</organism>
<keyword evidence="3" id="KW-1185">Reference proteome</keyword>
<evidence type="ECO:0000313" key="2">
    <source>
        <dbReference type="EMBL" id="QDU33719.1"/>
    </source>
</evidence>
<keyword evidence="1" id="KW-0732">Signal</keyword>
<dbReference type="AlphaFoldDB" id="A0A517YU52"/>
<protein>
    <submittedName>
        <fullName evidence="2">Uncharacterized protein</fullName>
    </submittedName>
</protein>
<evidence type="ECO:0000256" key="1">
    <source>
        <dbReference type="SAM" id="SignalP"/>
    </source>
</evidence>
<proteinExistence type="predicted"/>
<dbReference type="KEGG" id="pcor:KS4_17750"/>
<gene>
    <name evidence="2" type="ORF">KS4_17750</name>
</gene>
<name>A0A517YU52_9BACT</name>
<dbReference type="RefSeq" id="WP_234698872.1">
    <property type="nucleotide sequence ID" value="NZ_CP036425.1"/>
</dbReference>
<reference evidence="2 3" key="1">
    <citation type="submission" date="2019-02" db="EMBL/GenBank/DDBJ databases">
        <title>Deep-cultivation of Planctomycetes and their phenomic and genomic characterization uncovers novel biology.</title>
        <authorList>
            <person name="Wiegand S."/>
            <person name="Jogler M."/>
            <person name="Boedeker C."/>
            <person name="Pinto D."/>
            <person name="Vollmers J."/>
            <person name="Rivas-Marin E."/>
            <person name="Kohn T."/>
            <person name="Peeters S.H."/>
            <person name="Heuer A."/>
            <person name="Rast P."/>
            <person name="Oberbeckmann S."/>
            <person name="Bunk B."/>
            <person name="Jeske O."/>
            <person name="Meyerdierks A."/>
            <person name="Storesund J.E."/>
            <person name="Kallscheuer N."/>
            <person name="Luecker S."/>
            <person name="Lage O.M."/>
            <person name="Pohl T."/>
            <person name="Merkel B.J."/>
            <person name="Hornburger P."/>
            <person name="Mueller R.-W."/>
            <person name="Bruemmer F."/>
            <person name="Labrenz M."/>
            <person name="Spormann A.M."/>
            <person name="Op den Camp H."/>
            <person name="Overmann J."/>
            <person name="Amann R."/>
            <person name="Jetten M.S.M."/>
            <person name="Mascher T."/>
            <person name="Medema M.H."/>
            <person name="Devos D.P."/>
            <person name="Kaster A.-K."/>
            <person name="Ovreas L."/>
            <person name="Rohde M."/>
            <person name="Galperin M.Y."/>
            <person name="Jogler C."/>
        </authorList>
    </citation>
    <scope>NUCLEOTIDE SEQUENCE [LARGE SCALE GENOMIC DNA]</scope>
    <source>
        <strain evidence="2 3">KS4</strain>
    </source>
</reference>
<dbReference type="EMBL" id="CP036425">
    <property type="protein sequence ID" value="QDU33719.1"/>
    <property type="molecule type" value="Genomic_DNA"/>
</dbReference>
<sequence length="113" mass="12482" precursor="true">MAMPYLTLTLSVFVCLGAFSDVSSATVNLNLRNGEMGLQTRDEKLIAHLMNDLAKNVQQLKPRMVSRALLMDFKDRGVVETGGMRLLMERRVNAADAGARLHQTLLNLPPPAM</sequence>
<dbReference type="Proteomes" id="UP000317369">
    <property type="component" value="Chromosome"/>
</dbReference>
<feature type="signal peptide" evidence="1">
    <location>
        <begin position="1"/>
        <end position="25"/>
    </location>
</feature>
<feature type="chain" id="PRO_5021925978" evidence="1">
    <location>
        <begin position="26"/>
        <end position="113"/>
    </location>
</feature>